<evidence type="ECO:0000313" key="1">
    <source>
        <dbReference type="EMBL" id="OGG41758.1"/>
    </source>
</evidence>
<proteinExistence type="predicted"/>
<dbReference type="STRING" id="1798475.A2837_00895"/>
<evidence type="ECO:0000313" key="2">
    <source>
        <dbReference type="Proteomes" id="UP000176322"/>
    </source>
</evidence>
<dbReference type="InterPro" id="IPR036265">
    <property type="entry name" value="HIT-like_sf"/>
</dbReference>
<sequence length="119" mass="14210">MSNVFRTDKMVVRYDDYKKTAAFLSRCVLCNKSALQDFKYWRITKNDFPYDRIAKVHDMIIPLRHTNEAGLTADETAELLMIKQQYLQDYEYIIEAAETRRSIPEHFHLHLIQSKTEYT</sequence>
<reference evidence="1 2" key="1">
    <citation type="journal article" date="2016" name="Nat. Commun.">
        <title>Thousands of microbial genomes shed light on interconnected biogeochemical processes in an aquifer system.</title>
        <authorList>
            <person name="Anantharaman K."/>
            <person name="Brown C.T."/>
            <person name="Hug L.A."/>
            <person name="Sharon I."/>
            <person name="Castelle C.J."/>
            <person name="Probst A.J."/>
            <person name="Thomas B.C."/>
            <person name="Singh A."/>
            <person name="Wilkins M.J."/>
            <person name="Karaoz U."/>
            <person name="Brodie E.L."/>
            <person name="Williams K.H."/>
            <person name="Hubbard S.S."/>
            <person name="Banfield J.F."/>
        </authorList>
    </citation>
    <scope>NUCLEOTIDE SEQUENCE [LARGE SCALE GENOMIC DNA]</scope>
</reference>
<dbReference type="SUPFAM" id="SSF54197">
    <property type="entry name" value="HIT-like"/>
    <property type="match status" value="1"/>
</dbReference>
<protein>
    <recommendedName>
        <fullName evidence="3">HIT domain-containing protein</fullName>
    </recommendedName>
</protein>
<organism evidence="1 2">
    <name type="scientific">Candidatus Kaiserbacteria bacterium RIFCSPHIGHO2_01_FULL_46_22</name>
    <dbReference type="NCBI Taxonomy" id="1798475"/>
    <lineage>
        <taxon>Bacteria</taxon>
        <taxon>Candidatus Kaiseribacteriota</taxon>
    </lineage>
</organism>
<dbReference type="AlphaFoldDB" id="A0A1F6BY62"/>
<gene>
    <name evidence="1" type="ORF">A2837_00895</name>
</gene>
<name>A0A1F6BY62_9BACT</name>
<dbReference type="Proteomes" id="UP000176322">
    <property type="component" value="Unassembled WGS sequence"/>
</dbReference>
<comment type="caution">
    <text evidence="1">The sequence shown here is derived from an EMBL/GenBank/DDBJ whole genome shotgun (WGS) entry which is preliminary data.</text>
</comment>
<evidence type="ECO:0008006" key="3">
    <source>
        <dbReference type="Google" id="ProtNLM"/>
    </source>
</evidence>
<accession>A0A1F6BY62</accession>
<dbReference type="EMBL" id="MFKO01000002">
    <property type="protein sequence ID" value="OGG41758.1"/>
    <property type="molecule type" value="Genomic_DNA"/>
</dbReference>